<evidence type="ECO:0000313" key="3">
    <source>
        <dbReference type="Proteomes" id="UP000049983"/>
    </source>
</evidence>
<keyword evidence="3" id="KW-1185">Reference proteome</keyword>
<name>A0A0M6ZN85_9HYPH</name>
<evidence type="ECO:0000313" key="2">
    <source>
        <dbReference type="EMBL" id="CTQ63691.1"/>
    </source>
</evidence>
<feature type="signal peptide" evidence="1">
    <location>
        <begin position="1"/>
        <end position="21"/>
    </location>
</feature>
<dbReference type="Proteomes" id="UP000049983">
    <property type="component" value="Unassembled WGS sequence"/>
</dbReference>
<proteinExistence type="predicted"/>
<sequence>MKKYRLATVALMLGSIFMATAAEARPDLRQMSCQQAQNMVRQHGAVVFTTGQHTYSMFVSNRSYCDFNQELFVQYGPTRDHRKCPVAYECKEPLFPRGGFNRWN</sequence>
<feature type="chain" id="PRO_5009787847" description="Secreted protein" evidence="1">
    <location>
        <begin position="22"/>
        <end position="104"/>
    </location>
</feature>
<dbReference type="RefSeq" id="WP_029061813.1">
    <property type="nucleotide sequence ID" value="NZ_CANMGD010000014.1"/>
</dbReference>
<keyword evidence="1" id="KW-0732">Signal</keyword>
<evidence type="ECO:0000256" key="1">
    <source>
        <dbReference type="SAM" id="SignalP"/>
    </source>
</evidence>
<dbReference type="AlphaFoldDB" id="A0A0M6ZN85"/>
<evidence type="ECO:0008006" key="4">
    <source>
        <dbReference type="Google" id="ProtNLM"/>
    </source>
</evidence>
<reference evidence="3" key="1">
    <citation type="submission" date="2015-07" db="EMBL/GenBank/DDBJ databases">
        <authorList>
            <person name="Rodrigo-Torres Lidia"/>
            <person name="Arahal R.David."/>
        </authorList>
    </citation>
    <scope>NUCLEOTIDE SEQUENCE [LARGE SCALE GENOMIC DNA]</scope>
    <source>
        <strain evidence="3">CECT 5096</strain>
    </source>
</reference>
<protein>
    <recommendedName>
        <fullName evidence="4">Secreted protein</fullName>
    </recommendedName>
</protein>
<gene>
    <name evidence="2" type="ORF">LA5096_00105</name>
</gene>
<dbReference type="GeneID" id="97667579"/>
<dbReference type="EMBL" id="CXWC01000001">
    <property type="protein sequence ID" value="CTQ63691.1"/>
    <property type="molecule type" value="Genomic_DNA"/>
</dbReference>
<accession>A0A0M6ZN85</accession>
<organism evidence="2 3">
    <name type="scientific">Roseibium album</name>
    <dbReference type="NCBI Taxonomy" id="311410"/>
    <lineage>
        <taxon>Bacteria</taxon>
        <taxon>Pseudomonadati</taxon>
        <taxon>Pseudomonadota</taxon>
        <taxon>Alphaproteobacteria</taxon>
        <taxon>Hyphomicrobiales</taxon>
        <taxon>Stappiaceae</taxon>
        <taxon>Roseibium</taxon>
    </lineage>
</organism>
<dbReference type="OrthoDB" id="7870801at2"/>